<protein>
    <submittedName>
        <fullName evidence="1">Nonstructural protein</fullName>
    </submittedName>
</protein>
<dbReference type="InterPro" id="IPR046781">
    <property type="entry name" value="Phage_ORF5"/>
</dbReference>
<organism evidence="1">
    <name type="scientific">Blackfly microvirus SF02</name>
    <dbReference type="NCBI Taxonomy" id="2576452"/>
    <lineage>
        <taxon>Viruses</taxon>
        <taxon>Monodnaviria</taxon>
        <taxon>Sangervirae</taxon>
        <taxon>Phixviricota</taxon>
        <taxon>Malgrandaviricetes</taxon>
        <taxon>Petitvirales</taxon>
        <taxon>Microviridae</taxon>
        <taxon>Microvirus</taxon>
    </lineage>
</organism>
<name>A0A4P8PKE6_9VIRU</name>
<sequence>MILKVFCLYDLKVGVFNTPFFMAHVGQAVRACMDLGRDRETMVGRHPADFALLEIGEYDDQNGMLVAINHRNLGSVVSMMGSEQGEFDLKAAQ</sequence>
<dbReference type="Pfam" id="PF20577">
    <property type="entry name" value="Phage_ORF5"/>
    <property type="match status" value="1"/>
</dbReference>
<evidence type="ECO:0000313" key="1">
    <source>
        <dbReference type="EMBL" id="QCQ84877.1"/>
    </source>
</evidence>
<proteinExistence type="predicted"/>
<dbReference type="Proteomes" id="UP000323406">
    <property type="component" value="Segment"/>
</dbReference>
<reference evidence="1" key="1">
    <citation type="submission" date="2018-12" db="EMBL/GenBank/DDBJ databases">
        <title>Singled stranded DNA viruses identified in blackflies (Austrosimulium ungulatum) sampled in New Zealand.</title>
        <authorList>
            <person name="Kraberger S."/>
            <person name="Fontenele R.S."/>
            <person name="Schmidlin K."/>
            <person name="Walters M."/>
            <person name="Varsani A."/>
        </authorList>
    </citation>
    <scope>NUCLEOTIDE SEQUENCE [LARGE SCALE GENOMIC DNA]</scope>
    <source>
        <strain evidence="1">110</strain>
    </source>
</reference>
<accession>A0A4P8PKE6</accession>
<dbReference type="EMBL" id="MK249182">
    <property type="protein sequence ID" value="QCQ84877.1"/>
    <property type="molecule type" value="Genomic_DNA"/>
</dbReference>